<dbReference type="EMBL" id="UZAI01000951">
    <property type="protein sequence ID" value="VDO57825.1"/>
    <property type="molecule type" value="Genomic_DNA"/>
</dbReference>
<name>A0A183LHS7_9TREM</name>
<organism evidence="1 2">
    <name type="scientific">Schistosoma margrebowiei</name>
    <dbReference type="NCBI Taxonomy" id="48269"/>
    <lineage>
        <taxon>Eukaryota</taxon>
        <taxon>Metazoa</taxon>
        <taxon>Spiralia</taxon>
        <taxon>Lophotrochozoa</taxon>
        <taxon>Platyhelminthes</taxon>
        <taxon>Trematoda</taxon>
        <taxon>Digenea</taxon>
        <taxon>Strigeidida</taxon>
        <taxon>Schistosomatoidea</taxon>
        <taxon>Schistosomatidae</taxon>
        <taxon>Schistosoma</taxon>
    </lineage>
</organism>
<protein>
    <submittedName>
        <fullName evidence="1">Uncharacterized protein</fullName>
    </submittedName>
</protein>
<gene>
    <name evidence="1" type="ORF">SMRZ_LOCUS3352</name>
</gene>
<dbReference type="AlphaFoldDB" id="A0A183LHS7"/>
<accession>A0A183LHS7</accession>
<reference evidence="1 2" key="1">
    <citation type="submission" date="2018-11" db="EMBL/GenBank/DDBJ databases">
        <authorList>
            <consortium name="Pathogen Informatics"/>
        </authorList>
    </citation>
    <scope>NUCLEOTIDE SEQUENCE [LARGE SCALE GENOMIC DNA]</scope>
    <source>
        <strain evidence="1 2">Zambia</strain>
    </source>
</reference>
<evidence type="ECO:0000313" key="2">
    <source>
        <dbReference type="Proteomes" id="UP000277204"/>
    </source>
</evidence>
<keyword evidence="2" id="KW-1185">Reference proteome</keyword>
<sequence length="74" mass="8279">MVVGGSRQKSLDPGFMLFGTYQQGVPAILMELVFPDKFNTVACSPNISETHKQFIIIMKKTYHDLIFKSLIVGT</sequence>
<proteinExistence type="predicted"/>
<evidence type="ECO:0000313" key="1">
    <source>
        <dbReference type="EMBL" id="VDO57825.1"/>
    </source>
</evidence>
<dbReference type="Proteomes" id="UP000277204">
    <property type="component" value="Unassembled WGS sequence"/>
</dbReference>